<feature type="region of interest" description="Disordered" evidence="9">
    <location>
        <begin position="1008"/>
        <end position="1139"/>
    </location>
</feature>
<feature type="compositionally biased region" description="Acidic residues" evidence="9">
    <location>
        <begin position="1112"/>
        <end position="1125"/>
    </location>
</feature>
<evidence type="ECO:0000256" key="9">
    <source>
        <dbReference type="SAM" id="MobiDB-lite"/>
    </source>
</evidence>
<dbReference type="SMART" id="SM00220">
    <property type="entry name" value="S_TKc"/>
    <property type="match status" value="1"/>
</dbReference>
<dbReference type="PROSITE" id="PS00108">
    <property type="entry name" value="PROTEIN_KINASE_ST"/>
    <property type="match status" value="1"/>
</dbReference>
<dbReference type="EMBL" id="JABXXO010000001">
    <property type="protein sequence ID" value="KAF7783913.1"/>
    <property type="molecule type" value="Genomic_DNA"/>
</dbReference>
<keyword evidence="2" id="KW-0723">Serine/threonine-protein kinase</keyword>
<evidence type="ECO:0000313" key="12">
    <source>
        <dbReference type="EMBL" id="KAF7783913.1"/>
    </source>
</evidence>
<evidence type="ECO:0000256" key="4">
    <source>
        <dbReference type="ARBA" id="ARBA00022741"/>
    </source>
</evidence>
<feature type="compositionally biased region" description="Polar residues" evidence="9">
    <location>
        <begin position="918"/>
        <end position="928"/>
    </location>
</feature>
<feature type="compositionally biased region" description="Acidic residues" evidence="9">
    <location>
        <begin position="896"/>
        <end position="913"/>
    </location>
</feature>
<dbReference type="InterPro" id="IPR045270">
    <property type="entry name" value="STKc_AGC"/>
</dbReference>
<feature type="compositionally biased region" description="Low complexity" evidence="9">
    <location>
        <begin position="1242"/>
        <end position="1271"/>
    </location>
</feature>
<feature type="compositionally biased region" description="Polar residues" evidence="9">
    <location>
        <begin position="1155"/>
        <end position="1172"/>
    </location>
</feature>
<keyword evidence="5" id="KW-0418">Kinase</keyword>
<feature type="compositionally biased region" description="Acidic residues" evidence="9">
    <location>
        <begin position="957"/>
        <end position="971"/>
    </location>
</feature>
<feature type="compositionally biased region" description="Low complexity" evidence="9">
    <location>
        <begin position="1302"/>
        <end position="1320"/>
    </location>
</feature>
<protein>
    <recommendedName>
        <fullName evidence="1">non-specific serine/threonine protein kinase</fullName>
        <ecNumber evidence="1">2.7.11.1</ecNumber>
    </recommendedName>
</protein>
<dbReference type="InterPro" id="IPR008271">
    <property type="entry name" value="Ser/Thr_kinase_AS"/>
</dbReference>
<feature type="region of interest" description="Disordered" evidence="9">
    <location>
        <begin position="1292"/>
        <end position="1344"/>
    </location>
</feature>
<feature type="compositionally biased region" description="Low complexity" evidence="9">
    <location>
        <begin position="369"/>
        <end position="388"/>
    </location>
</feature>
<dbReference type="EC" id="2.7.11.1" evidence="1"/>
<feature type="region of interest" description="Disordered" evidence="9">
    <location>
        <begin position="793"/>
        <end position="829"/>
    </location>
</feature>
<feature type="region of interest" description="Disordered" evidence="9">
    <location>
        <begin position="893"/>
        <end position="991"/>
    </location>
</feature>
<gene>
    <name evidence="12" type="ORF">Agabi119p4_78</name>
</gene>
<feature type="domain" description="Protein kinase" evidence="10">
    <location>
        <begin position="427"/>
        <end position="744"/>
    </location>
</feature>
<evidence type="ECO:0000256" key="8">
    <source>
        <dbReference type="ARBA" id="ARBA00048679"/>
    </source>
</evidence>
<comment type="caution">
    <text evidence="12">The sequence shown here is derived from an EMBL/GenBank/DDBJ whole genome shotgun (WGS) entry which is preliminary data.</text>
</comment>
<evidence type="ECO:0000259" key="10">
    <source>
        <dbReference type="PROSITE" id="PS50011"/>
    </source>
</evidence>
<dbReference type="SMART" id="SM00133">
    <property type="entry name" value="S_TK_X"/>
    <property type="match status" value="1"/>
</dbReference>
<feature type="compositionally biased region" description="Basic and acidic residues" evidence="9">
    <location>
        <begin position="800"/>
        <end position="811"/>
    </location>
</feature>
<comment type="catalytic activity">
    <reaction evidence="7">
        <text>L-threonyl-[protein] + ATP = O-phospho-L-threonyl-[protein] + ADP + H(+)</text>
        <dbReference type="Rhea" id="RHEA:46608"/>
        <dbReference type="Rhea" id="RHEA-COMP:11060"/>
        <dbReference type="Rhea" id="RHEA-COMP:11605"/>
        <dbReference type="ChEBI" id="CHEBI:15378"/>
        <dbReference type="ChEBI" id="CHEBI:30013"/>
        <dbReference type="ChEBI" id="CHEBI:30616"/>
        <dbReference type="ChEBI" id="CHEBI:61977"/>
        <dbReference type="ChEBI" id="CHEBI:456216"/>
        <dbReference type="EC" id="2.7.11.1"/>
    </reaction>
</comment>
<proteinExistence type="predicted"/>
<name>A0A8H7F9Z6_AGABI</name>
<feature type="domain" description="AGC-kinase C-terminal" evidence="11">
    <location>
        <begin position="745"/>
        <end position="896"/>
    </location>
</feature>
<feature type="compositionally biased region" description="Polar residues" evidence="9">
    <location>
        <begin position="89"/>
        <end position="104"/>
    </location>
</feature>
<keyword evidence="3" id="KW-0808">Transferase</keyword>
<dbReference type="InterPro" id="IPR000719">
    <property type="entry name" value="Prot_kinase_dom"/>
</dbReference>
<dbReference type="Gene3D" id="3.30.200.20">
    <property type="entry name" value="Phosphorylase Kinase, domain 1"/>
    <property type="match status" value="2"/>
</dbReference>
<dbReference type="Pfam" id="PF00069">
    <property type="entry name" value="Pkinase"/>
    <property type="match status" value="2"/>
</dbReference>
<evidence type="ECO:0000256" key="1">
    <source>
        <dbReference type="ARBA" id="ARBA00012513"/>
    </source>
</evidence>
<dbReference type="Gene3D" id="1.10.510.10">
    <property type="entry name" value="Transferase(Phosphotransferase) domain 1"/>
    <property type="match status" value="2"/>
</dbReference>
<accession>A0A8H7F9Z6</accession>
<dbReference type="FunFam" id="3.30.200.20:FF:000743">
    <property type="entry name" value="Non-specific serine/threonine protein kinase"/>
    <property type="match status" value="1"/>
</dbReference>
<evidence type="ECO:0000256" key="2">
    <source>
        <dbReference type="ARBA" id="ARBA00022527"/>
    </source>
</evidence>
<feature type="region of interest" description="Disordered" evidence="9">
    <location>
        <begin position="1151"/>
        <end position="1275"/>
    </location>
</feature>
<dbReference type="CDD" id="cd05123">
    <property type="entry name" value="STKc_AGC"/>
    <property type="match status" value="1"/>
</dbReference>
<feature type="region of interest" description="Disordered" evidence="9">
    <location>
        <begin position="291"/>
        <end position="417"/>
    </location>
</feature>
<feature type="compositionally biased region" description="Polar residues" evidence="9">
    <location>
        <begin position="1197"/>
        <end position="1216"/>
    </location>
</feature>
<evidence type="ECO:0000259" key="11">
    <source>
        <dbReference type="PROSITE" id="PS51285"/>
    </source>
</evidence>
<feature type="region of interest" description="Disordered" evidence="9">
    <location>
        <begin position="65"/>
        <end position="136"/>
    </location>
</feature>
<dbReference type="GO" id="GO:0004674">
    <property type="term" value="F:protein serine/threonine kinase activity"/>
    <property type="evidence" value="ECO:0007669"/>
    <property type="project" value="UniProtKB-KW"/>
</dbReference>
<feature type="compositionally biased region" description="Basic residues" evidence="9">
    <location>
        <begin position="1070"/>
        <end position="1083"/>
    </location>
</feature>
<evidence type="ECO:0000256" key="6">
    <source>
        <dbReference type="ARBA" id="ARBA00022840"/>
    </source>
</evidence>
<feature type="region of interest" description="Disordered" evidence="9">
    <location>
        <begin position="207"/>
        <end position="269"/>
    </location>
</feature>
<organism evidence="12 13">
    <name type="scientific">Agaricus bisporus var. burnettii</name>
    <dbReference type="NCBI Taxonomy" id="192524"/>
    <lineage>
        <taxon>Eukaryota</taxon>
        <taxon>Fungi</taxon>
        <taxon>Dikarya</taxon>
        <taxon>Basidiomycota</taxon>
        <taxon>Agaricomycotina</taxon>
        <taxon>Agaricomycetes</taxon>
        <taxon>Agaricomycetidae</taxon>
        <taxon>Agaricales</taxon>
        <taxon>Agaricineae</taxon>
        <taxon>Agaricaceae</taxon>
        <taxon>Agaricus</taxon>
    </lineage>
</organism>
<dbReference type="PROSITE" id="PS50011">
    <property type="entry name" value="PROTEIN_KINASE_DOM"/>
    <property type="match status" value="1"/>
</dbReference>
<keyword evidence="6" id="KW-0067">ATP-binding</keyword>
<evidence type="ECO:0000256" key="5">
    <source>
        <dbReference type="ARBA" id="ARBA00022777"/>
    </source>
</evidence>
<feature type="compositionally biased region" description="Basic and acidic residues" evidence="9">
    <location>
        <begin position="406"/>
        <end position="417"/>
    </location>
</feature>
<dbReference type="SUPFAM" id="SSF56112">
    <property type="entry name" value="Protein kinase-like (PK-like)"/>
    <property type="match status" value="1"/>
</dbReference>
<sequence length="1374" mass="148242">MDTDLPRRPPVRLDTQDGPWSVSVAESPHDSRSYSLYIKTPTHNLTLTRTAMEILDLDQKLRDTNPSVKIPPLPINPDALQPPPKRKSNFLNTLSRLASPTSNKTGKRSPHVPSSSTLPTPIASPTGEINDPFTSFSPNNVNSPSLIAAPSTTSTGLAAYLTTVSNTATLRQARIWKRFVRVRTDDLESVRVERAIKRVRSDLAAHVGGLPSRDDLSELQDHDHSVTNNDELDHQKHVASSAASDDLPLHMEDSLPTPVQSPKELADEPPAQITEDASTDAIKHCVDEVTYEEPAVPSSQKTTPDASGVFDAGNIAPEDIPGPTTPTLEAQDEAQAPTQRIHRSHSADPAKSSRYSRAFAQSAPANTVTEADGGASSATGDDSSVSTDNRVRRERKKRSKSTTAAGEKKFKDKEPKKSTRKVVIDDFEMMRVLGKGCAGKVLLVKHKSSSDMYALKAITKRHVLAHQELQHTLTEQAVLKRMAAEGKDPFVVKLWWSFHDKENLFLVMDFHPGGDLATQLARWGRLGRDRARFYAAEIVEGVEGLHAAGVIYRDLKPENILIGSDGHIVLTDFGLSKEFPRPSATGSSTPLTPTADITVSASWMRPGSASGGVINGLSNSSGVGLGLVGNSSGDQVATWTGSDQTTTFCGTAEYLAPEVIQGLPYSYEVDWWSFGTMLYEMLTGITPFWAGNHSDMYVRVLQDSLEFPEDRAIDQDTKSLIRGLLQKTPALRICEPRIKRHPYFSMIDWSHVYYKRYIPPYIPPIDPSNASDTQNFDDTFLDMEPVLDEYVDEQTTDTDADVHTDTDRTDGEDTATTPSQSRSSLVRPHLNTVVAATAGGSGGTNQSSPIQVQGSEGAASVVGVGIGAGGQQQQQQELDVFDGYSFKGRSSMVIDSSDEEDEEDEDEEDEEGSGSEMTGVSGTHTTSSEADEIDDSSVRESAVVTPDASVATPEVETSIEEEEEVVVEEVEEPKTPEAKPISAPSSAVDEVPEDISRLLTFAQELEHKLEEGDIGTPTEERPKTKIPAPAVPETPAKTVVITIPETPQSTILPSVPSPPSPQQEQELQPHKHVKNASRNKRRERSGIPALDKDLPEESETGEDAGAVRTFLDDEDDDWDFVEAVDGEDRNGAKGTSLFARGVVDKYRLAVFRKASTPSRQQSRTVSGASSRNGDGDGSPTRNRGRAALAFTRKGTRQFLQPKNNPSSPGGQSTPTQHHPPPSAFAYSSKKSMSALANMGNVTPNSTSTMTGSSSMPSNASGTTSTIGGLLTPAMSGGSEAMLVTTKPSLKSRESAMSVGAKSVSSDQSVSGGNGVNGSRVITTANGGDPVLEDTNNEQQKVKTAKKLKKYKEGAEKMFSLFSGAASPRQHHHAS</sequence>
<comment type="catalytic activity">
    <reaction evidence="8">
        <text>L-seryl-[protein] + ATP = O-phospho-L-seryl-[protein] + ADP + H(+)</text>
        <dbReference type="Rhea" id="RHEA:17989"/>
        <dbReference type="Rhea" id="RHEA-COMP:9863"/>
        <dbReference type="Rhea" id="RHEA-COMP:11604"/>
        <dbReference type="ChEBI" id="CHEBI:15378"/>
        <dbReference type="ChEBI" id="CHEBI:29999"/>
        <dbReference type="ChEBI" id="CHEBI:30616"/>
        <dbReference type="ChEBI" id="CHEBI:83421"/>
        <dbReference type="ChEBI" id="CHEBI:456216"/>
        <dbReference type="EC" id="2.7.11.1"/>
    </reaction>
</comment>
<dbReference type="FunFam" id="1.10.510.10:FF:000465">
    <property type="entry name" value="Non-specific serine/threonine protein kinase"/>
    <property type="match status" value="1"/>
</dbReference>
<evidence type="ECO:0000256" key="7">
    <source>
        <dbReference type="ARBA" id="ARBA00047899"/>
    </source>
</evidence>
<reference evidence="12 13" key="1">
    <citation type="journal article" name="Sci. Rep.">
        <title>Telomere-to-telomere assembled and centromere annotated genomes of the two main subspecies of the button mushroom Agaricus bisporus reveal especially polymorphic chromosome ends.</title>
        <authorList>
            <person name="Sonnenberg A.S.M."/>
            <person name="Sedaghat-Telgerd N."/>
            <person name="Lavrijssen B."/>
            <person name="Ohm R.A."/>
            <person name="Hendrickx P.M."/>
            <person name="Scholtmeijer K."/>
            <person name="Baars J.J.P."/>
            <person name="van Peer A."/>
        </authorList>
    </citation>
    <scope>NUCLEOTIDE SEQUENCE [LARGE SCALE GENOMIC DNA]</scope>
    <source>
        <strain evidence="12 13">H119_p4</strain>
    </source>
</reference>
<dbReference type="FunFam" id="1.10.510.10:FF:000294">
    <property type="entry name" value="Serine/threonine-protein kinase OXI1"/>
    <property type="match status" value="1"/>
</dbReference>
<dbReference type="GO" id="GO:0005524">
    <property type="term" value="F:ATP binding"/>
    <property type="evidence" value="ECO:0007669"/>
    <property type="project" value="UniProtKB-KW"/>
</dbReference>
<feature type="region of interest" description="Disordered" evidence="9">
    <location>
        <begin position="1"/>
        <end position="27"/>
    </location>
</feature>
<dbReference type="PROSITE" id="PS51285">
    <property type="entry name" value="AGC_KINASE_CTER"/>
    <property type="match status" value="1"/>
</dbReference>
<dbReference type="InterPro" id="IPR000961">
    <property type="entry name" value="AGC-kinase_C"/>
</dbReference>
<dbReference type="InterPro" id="IPR011009">
    <property type="entry name" value="Kinase-like_dom_sf"/>
</dbReference>
<keyword evidence="4" id="KW-0547">Nucleotide-binding</keyword>
<evidence type="ECO:0000313" key="13">
    <source>
        <dbReference type="Proteomes" id="UP000629468"/>
    </source>
</evidence>
<dbReference type="PANTHER" id="PTHR24351">
    <property type="entry name" value="RIBOSOMAL PROTEIN S6 KINASE"/>
    <property type="match status" value="1"/>
</dbReference>
<evidence type="ECO:0000256" key="3">
    <source>
        <dbReference type="ARBA" id="ARBA00022679"/>
    </source>
</evidence>
<feature type="compositionally biased region" description="Polar residues" evidence="9">
    <location>
        <begin position="814"/>
        <end position="824"/>
    </location>
</feature>
<dbReference type="Proteomes" id="UP000629468">
    <property type="component" value="Unassembled WGS sequence"/>
</dbReference>
<feature type="compositionally biased region" description="Basic and acidic residues" evidence="9">
    <location>
        <begin position="212"/>
        <end position="236"/>
    </location>
</feature>
<feature type="compositionally biased region" description="Pro residues" evidence="9">
    <location>
        <begin position="69"/>
        <end position="83"/>
    </location>
</feature>